<keyword evidence="10" id="KW-1185">Reference proteome</keyword>
<name>A0ABR0M0H8_9PEZI</name>
<feature type="compositionally biased region" description="Low complexity" evidence="6">
    <location>
        <begin position="1"/>
        <end position="13"/>
    </location>
</feature>
<comment type="caution">
    <text evidence="9">The sequence shown here is derived from an EMBL/GenBank/DDBJ whole genome shotgun (WGS) entry which is preliminary data.</text>
</comment>
<evidence type="ECO:0000256" key="3">
    <source>
        <dbReference type="ARBA" id="ARBA00023242"/>
    </source>
</evidence>
<evidence type="ECO:0000259" key="8">
    <source>
        <dbReference type="Pfam" id="PF17745"/>
    </source>
</evidence>
<protein>
    <recommendedName>
        <fullName evidence="2">Ribonuclease H2 subunit B</fullName>
    </recommendedName>
    <alternativeName>
        <fullName evidence="5">Ribonuclease HI subunit B</fullName>
    </alternativeName>
</protein>
<feature type="compositionally biased region" description="Polar residues" evidence="6">
    <location>
        <begin position="286"/>
        <end position="314"/>
    </location>
</feature>
<gene>
    <name evidence="9" type="ORF">LTR16_002241</name>
</gene>
<dbReference type="CDD" id="cd09270">
    <property type="entry name" value="RNase_H2-B"/>
    <property type="match status" value="1"/>
</dbReference>
<feature type="region of interest" description="Disordered" evidence="6">
    <location>
        <begin position="406"/>
        <end position="436"/>
    </location>
</feature>
<dbReference type="PANTHER" id="PTHR13383">
    <property type="entry name" value="RIBONUCLEASE H2 SUBUNIT B"/>
    <property type="match status" value="1"/>
</dbReference>
<dbReference type="Pfam" id="PF17745">
    <property type="entry name" value="Ydr279_N"/>
    <property type="match status" value="1"/>
</dbReference>
<evidence type="ECO:0000313" key="9">
    <source>
        <dbReference type="EMBL" id="KAK5256853.1"/>
    </source>
</evidence>
<feature type="region of interest" description="Disordered" evidence="6">
    <location>
        <begin position="1"/>
        <end position="25"/>
    </location>
</feature>
<dbReference type="InterPro" id="IPR040456">
    <property type="entry name" value="RNase_H2_suB"/>
</dbReference>
<sequence length="462" mass="50538">MRTRAAKSAAPKTAAEESDVSPARLEASVTTPPRLFILPKDVSPEARIVTLPHPATAAPNRYYFCPEKGVYEFTKVAAPKSIPRSWLLAPNRCVKSGANTLEANAGDKEEVAAASNATDEQTQAELSLSNGYITKDADLLITTLIDPLFLVLPALTPATSKEAQKQLFLSLDDHLDSLTEASRGLRHVLRDAKLRERVEQRMGVVCDTVDAGDETMYRLSLEKLLTELLMKAERMVVNGLPPSMEDRFVRRALDVPVMNVKREESTLSNASVSEDVAETPIEDEGSQTPSASTIDSHVSTDSGNTVSTDATSFTPEPHIAPKVEIPPINALEGVPHLLRLRTAVGFLTSSYIPATLRPLVHNFIASSASPVDFAPLDKHLSYLASLRSQAAVLRSLSDNISRKRSAVEDDKAAEARAEKKWKKEEEEKRKKSESLGIKKLRKVDTSGMKKMSAFFTKAPLKK</sequence>
<evidence type="ECO:0000256" key="2">
    <source>
        <dbReference type="ARBA" id="ARBA00019062"/>
    </source>
</evidence>
<feature type="region of interest" description="Disordered" evidence="6">
    <location>
        <begin position="263"/>
        <end position="318"/>
    </location>
</feature>
<feature type="compositionally biased region" description="Acidic residues" evidence="6">
    <location>
        <begin position="275"/>
        <end position="285"/>
    </location>
</feature>
<dbReference type="Gene3D" id="1.10.20.120">
    <property type="match status" value="1"/>
</dbReference>
<evidence type="ECO:0000256" key="4">
    <source>
        <dbReference type="ARBA" id="ARBA00024778"/>
    </source>
</evidence>
<feature type="domain" description="Rnh202 triple barrel" evidence="8">
    <location>
        <begin position="37"/>
        <end position="146"/>
    </location>
</feature>
<dbReference type="Pfam" id="PF09468">
    <property type="entry name" value="RNase_H2-Ydr279"/>
    <property type="match status" value="1"/>
</dbReference>
<feature type="domain" description="Ribonuclease H2 subunit B wHTH" evidence="7">
    <location>
        <begin position="149"/>
        <end position="357"/>
    </location>
</feature>
<comment type="subcellular location">
    <subcellularLocation>
        <location evidence="1">Nucleus</location>
    </subcellularLocation>
</comment>
<reference evidence="9 10" key="1">
    <citation type="submission" date="2023-08" db="EMBL/GenBank/DDBJ databases">
        <title>Black Yeasts Isolated from many extreme environments.</title>
        <authorList>
            <person name="Coleine C."/>
            <person name="Stajich J.E."/>
            <person name="Selbmann L."/>
        </authorList>
    </citation>
    <scope>NUCLEOTIDE SEQUENCE [LARGE SCALE GENOMIC DNA]</scope>
    <source>
        <strain evidence="9 10">CCFEE 536</strain>
    </source>
</reference>
<dbReference type="PANTHER" id="PTHR13383:SF11">
    <property type="entry name" value="RIBONUCLEASE H2 SUBUNIT B"/>
    <property type="match status" value="1"/>
</dbReference>
<evidence type="ECO:0000256" key="5">
    <source>
        <dbReference type="ARBA" id="ARBA00033464"/>
    </source>
</evidence>
<proteinExistence type="predicted"/>
<evidence type="ECO:0000259" key="7">
    <source>
        <dbReference type="Pfam" id="PF09468"/>
    </source>
</evidence>
<dbReference type="EMBL" id="JAVRRA010008371">
    <property type="protein sequence ID" value="KAK5256853.1"/>
    <property type="molecule type" value="Genomic_DNA"/>
</dbReference>
<accession>A0ABR0M0H8</accession>
<evidence type="ECO:0000313" key="10">
    <source>
        <dbReference type="Proteomes" id="UP001357485"/>
    </source>
</evidence>
<keyword evidence="3" id="KW-0539">Nucleus</keyword>
<dbReference type="InterPro" id="IPR041195">
    <property type="entry name" value="Rnh202_N"/>
</dbReference>
<dbReference type="InterPro" id="IPR019024">
    <property type="entry name" value="RNase_H2_suB_wHTH"/>
</dbReference>
<organism evidence="9 10">
    <name type="scientific">Cryomyces antarcticus</name>
    <dbReference type="NCBI Taxonomy" id="329879"/>
    <lineage>
        <taxon>Eukaryota</taxon>
        <taxon>Fungi</taxon>
        <taxon>Dikarya</taxon>
        <taxon>Ascomycota</taxon>
        <taxon>Pezizomycotina</taxon>
        <taxon>Dothideomycetes</taxon>
        <taxon>Dothideomycetes incertae sedis</taxon>
        <taxon>Cryomyces</taxon>
    </lineage>
</organism>
<comment type="function">
    <text evidence="4">Non catalytic subunit of RNase H2, an endonuclease that specifically degrades the RNA of RNA:DNA hybrids. Participates in DNA replication, possibly by mediating the removal of lagging-strand Okazaki fragment RNA primers during DNA replication. Mediates the excision of single ribonucleotides from DNA:RNA duplexes.</text>
</comment>
<feature type="compositionally biased region" description="Basic and acidic residues" evidence="6">
    <location>
        <begin position="406"/>
        <end position="433"/>
    </location>
</feature>
<evidence type="ECO:0000256" key="6">
    <source>
        <dbReference type="SAM" id="MobiDB-lite"/>
    </source>
</evidence>
<dbReference type="Proteomes" id="UP001357485">
    <property type="component" value="Unassembled WGS sequence"/>
</dbReference>
<evidence type="ECO:0000256" key="1">
    <source>
        <dbReference type="ARBA" id="ARBA00004123"/>
    </source>
</evidence>